<reference evidence="2" key="2">
    <citation type="journal article" date="2019" name="Genome Biol. Evol.">
        <title>Day and night: Metabolic profiles and evolutionary relationships of six axenic non-marine cyanobacteria.</title>
        <authorList>
            <person name="Will S.E."/>
            <person name="Henke P."/>
            <person name="Boedeker C."/>
            <person name="Huang S."/>
            <person name="Brinkmann H."/>
            <person name="Rohde M."/>
            <person name="Jarek M."/>
            <person name="Friedl T."/>
            <person name="Seufert S."/>
            <person name="Schumacher M."/>
            <person name="Overmann J."/>
            <person name="Neumann-Schaal M."/>
            <person name="Petersen J."/>
        </authorList>
    </citation>
    <scope>NUCLEOTIDE SEQUENCE [LARGE SCALE GENOMIC DNA]</scope>
    <source>
        <strain evidence="2">PCC 7102</strain>
    </source>
</reference>
<organism evidence="2 3">
    <name type="scientific">Dulcicalothrix desertica PCC 7102</name>
    <dbReference type="NCBI Taxonomy" id="232991"/>
    <lineage>
        <taxon>Bacteria</taxon>
        <taxon>Bacillati</taxon>
        <taxon>Cyanobacteriota</taxon>
        <taxon>Cyanophyceae</taxon>
        <taxon>Nostocales</taxon>
        <taxon>Calotrichaceae</taxon>
        <taxon>Dulcicalothrix</taxon>
    </lineage>
</organism>
<proteinExistence type="predicted"/>
<dbReference type="OrthoDB" id="515239at2"/>
<reference evidence="2" key="1">
    <citation type="submission" date="2018-12" db="EMBL/GenBank/DDBJ databases">
        <authorList>
            <person name="Will S."/>
            <person name="Neumann-Schaal M."/>
            <person name="Henke P."/>
        </authorList>
    </citation>
    <scope>NUCLEOTIDE SEQUENCE</scope>
    <source>
        <strain evidence="2">PCC 7102</strain>
    </source>
</reference>
<feature type="coiled-coil region" evidence="1">
    <location>
        <begin position="56"/>
        <end position="93"/>
    </location>
</feature>
<dbReference type="Proteomes" id="UP000271624">
    <property type="component" value="Unassembled WGS sequence"/>
</dbReference>
<accession>A0A3S1CAF4</accession>
<name>A0A3S1CAF4_9CYAN</name>
<comment type="caution">
    <text evidence="2">The sequence shown here is derived from an EMBL/GenBank/DDBJ whole genome shotgun (WGS) entry which is preliminary data.</text>
</comment>
<keyword evidence="3" id="KW-1185">Reference proteome</keyword>
<protein>
    <submittedName>
        <fullName evidence="2">Uncharacterized protein</fullName>
    </submittedName>
</protein>
<sequence>MTQTSDKHELTPEELAKWRELNELGLTAIAGTPFSEEEYDARLQSVIDGSCFEKYLNKILRRKEETLKKLAALEETEQMLKKTIAEIKDASKS</sequence>
<dbReference type="EMBL" id="RSCL01000026">
    <property type="protein sequence ID" value="RUS99296.1"/>
    <property type="molecule type" value="Genomic_DNA"/>
</dbReference>
<evidence type="ECO:0000313" key="2">
    <source>
        <dbReference type="EMBL" id="RUS99296.1"/>
    </source>
</evidence>
<dbReference type="RefSeq" id="WP_127085816.1">
    <property type="nucleotide sequence ID" value="NZ_RSCL01000026.1"/>
</dbReference>
<dbReference type="AlphaFoldDB" id="A0A3S1CAF4"/>
<keyword evidence="1" id="KW-0175">Coiled coil</keyword>
<evidence type="ECO:0000256" key="1">
    <source>
        <dbReference type="SAM" id="Coils"/>
    </source>
</evidence>
<gene>
    <name evidence="2" type="ORF">DSM106972_077380</name>
</gene>
<evidence type="ECO:0000313" key="3">
    <source>
        <dbReference type="Proteomes" id="UP000271624"/>
    </source>
</evidence>